<sequence length="191" mass="21840">MRHKVYTREHILKAAYEVIAKDGFTNFTARNVAKKMGVSTQPIYLEFENMQDLKNTLVETVYEDLKKKVFSVEHTGDKLMDLAINYIDLSQKNPKLFIALFIDNYGGGKLMYKQSYDHFCQTIHEHPEYADLSEEHLKALHTGIWISVTGVAALMSSGVIEPTRQQIITVVQQTIDSILAIEAKKNEETKE</sequence>
<gene>
    <name evidence="4" type="ORF">DOK78_002650</name>
</gene>
<dbReference type="SUPFAM" id="SSF48498">
    <property type="entry name" value="Tetracyclin repressor-like, C-terminal domain"/>
    <property type="match status" value="1"/>
</dbReference>
<name>A0ABZ2SV77_9ENTE</name>
<evidence type="ECO:0000259" key="3">
    <source>
        <dbReference type="PROSITE" id="PS50977"/>
    </source>
</evidence>
<dbReference type="SUPFAM" id="SSF46689">
    <property type="entry name" value="Homeodomain-like"/>
    <property type="match status" value="1"/>
</dbReference>
<evidence type="ECO:0000313" key="5">
    <source>
        <dbReference type="Proteomes" id="UP000664701"/>
    </source>
</evidence>
<reference evidence="4 5" key="1">
    <citation type="submission" date="2021-03" db="EMBL/GenBank/DDBJ databases">
        <authorList>
            <person name="Gilmore M.S."/>
            <person name="Schwartzman J."/>
            <person name="Van Tyne D."/>
            <person name="Martin M."/>
            <person name="Earl A.M."/>
            <person name="Manson A.L."/>
            <person name="Straub T."/>
            <person name="Salamzade R."/>
            <person name="Saavedra J."/>
            <person name="Lebreton F."/>
            <person name="Prichula J."/>
            <person name="Schaufler K."/>
            <person name="Gaca A."/>
            <person name="Sgardioli B."/>
            <person name="Wagenaar J."/>
            <person name="Strong T."/>
        </authorList>
    </citation>
    <scope>NUCLEOTIDE SEQUENCE [LARGE SCALE GENOMIC DNA]</scope>
    <source>
        <strain evidence="4 5">DIV2402</strain>
    </source>
</reference>
<reference evidence="4 5" key="2">
    <citation type="submission" date="2024-03" db="EMBL/GenBank/DDBJ databases">
        <title>The Genome Sequence of Enterococcus sp. DIV2402.</title>
        <authorList>
            <consortium name="The Broad Institute Genomics Platform"/>
            <consortium name="The Broad Institute Microbial Omics Core"/>
            <consortium name="The Broad Institute Genomic Center for Infectious Diseases"/>
            <person name="Earl A."/>
            <person name="Manson A."/>
            <person name="Gilmore M."/>
            <person name="Schwartman J."/>
            <person name="Shea T."/>
            <person name="Abouelleil A."/>
            <person name="Cao P."/>
            <person name="Chapman S."/>
            <person name="Cusick C."/>
            <person name="Young S."/>
            <person name="Neafsey D."/>
            <person name="Nusbaum C."/>
            <person name="Birren B."/>
        </authorList>
    </citation>
    <scope>NUCLEOTIDE SEQUENCE [LARGE SCALE GENOMIC DNA]</scope>
    <source>
        <strain evidence="4 5">DIV2402</strain>
    </source>
</reference>
<dbReference type="InterPro" id="IPR009057">
    <property type="entry name" value="Homeodomain-like_sf"/>
</dbReference>
<dbReference type="InterPro" id="IPR001647">
    <property type="entry name" value="HTH_TetR"/>
</dbReference>
<dbReference type="PRINTS" id="PR00455">
    <property type="entry name" value="HTHTETR"/>
</dbReference>
<dbReference type="RefSeq" id="WP_207941827.1">
    <property type="nucleotide sequence ID" value="NZ_CP147251.1"/>
</dbReference>
<keyword evidence="5" id="KW-1185">Reference proteome</keyword>
<dbReference type="Proteomes" id="UP000664701">
    <property type="component" value="Chromosome"/>
</dbReference>
<dbReference type="PROSITE" id="PS50977">
    <property type="entry name" value="HTH_TETR_2"/>
    <property type="match status" value="1"/>
</dbReference>
<protein>
    <recommendedName>
        <fullName evidence="3">HTH tetR-type domain-containing protein</fullName>
    </recommendedName>
</protein>
<proteinExistence type="predicted"/>
<accession>A0ABZ2SV77</accession>
<dbReference type="Gene3D" id="1.10.357.10">
    <property type="entry name" value="Tetracycline Repressor, domain 2"/>
    <property type="match status" value="1"/>
</dbReference>
<dbReference type="EMBL" id="CP147251">
    <property type="protein sequence ID" value="WYJ77994.1"/>
    <property type="molecule type" value="Genomic_DNA"/>
</dbReference>
<evidence type="ECO:0000256" key="2">
    <source>
        <dbReference type="PROSITE-ProRule" id="PRU00335"/>
    </source>
</evidence>
<dbReference type="InterPro" id="IPR036271">
    <property type="entry name" value="Tet_transcr_reg_TetR-rel_C_sf"/>
</dbReference>
<feature type="domain" description="HTH tetR-type" evidence="3">
    <location>
        <begin position="5"/>
        <end position="65"/>
    </location>
</feature>
<organism evidence="4 5">
    <name type="scientific">Candidatus Enterococcus lowellii</name>
    <dbReference type="NCBI Taxonomy" id="2230877"/>
    <lineage>
        <taxon>Bacteria</taxon>
        <taxon>Bacillati</taxon>
        <taxon>Bacillota</taxon>
        <taxon>Bacilli</taxon>
        <taxon>Lactobacillales</taxon>
        <taxon>Enterococcaceae</taxon>
        <taxon>Enterococcus</taxon>
    </lineage>
</organism>
<evidence type="ECO:0000313" key="4">
    <source>
        <dbReference type="EMBL" id="WYJ77994.1"/>
    </source>
</evidence>
<feature type="DNA-binding region" description="H-T-H motif" evidence="2">
    <location>
        <begin position="28"/>
        <end position="47"/>
    </location>
</feature>
<evidence type="ECO:0000256" key="1">
    <source>
        <dbReference type="ARBA" id="ARBA00023125"/>
    </source>
</evidence>
<dbReference type="Pfam" id="PF00440">
    <property type="entry name" value="TetR_N"/>
    <property type="match status" value="1"/>
</dbReference>
<keyword evidence="1 2" id="KW-0238">DNA-binding</keyword>